<organism evidence="2 3">
    <name type="scientific">Eimeria tenella</name>
    <name type="common">Coccidian parasite</name>
    <dbReference type="NCBI Taxonomy" id="5802"/>
    <lineage>
        <taxon>Eukaryota</taxon>
        <taxon>Sar</taxon>
        <taxon>Alveolata</taxon>
        <taxon>Apicomplexa</taxon>
        <taxon>Conoidasida</taxon>
        <taxon>Coccidia</taxon>
        <taxon>Eucoccidiorida</taxon>
        <taxon>Eimeriorina</taxon>
        <taxon>Eimeriidae</taxon>
        <taxon>Eimeria</taxon>
    </lineage>
</organism>
<reference evidence="2" key="1">
    <citation type="submission" date="2013-10" db="EMBL/GenBank/DDBJ databases">
        <title>Genomic analysis of the causative agents of coccidiosis in chickens.</title>
        <authorList>
            <person name="Reid A.J."/>
            <person name="Blake D."/>
            <person name="Billington K."/>
            <person name="Browne H."/>
            <person name="Dunn M."/>
            <person name="Hung S."/>
            <person name="Kawahara F."/>
            <person name="Miranda-Saavedra D."/>
            <person name="Mourier T."/>
            <person name="Nagra H."/>
            <person name="Otto T.D."/>
            <person name="Rawlings N."/>
            <person name="Sanchez A."/>
            <person name="Sanders M."/>
            <person name="Subramaniam C."/>
            <person name="Tay Y."/>
            <person name="Dear P."/>
            <person name="Doerig C."/>
            <person name="Gruber A."/>
            <person name="Parkinson J."/>
            <person name="Shirley M."/>
            <person name="Wan K.L."/>
            <person name="Berriman M."/>
            <person name="Tomley F."/>
            <person name="Pain A."/>
        </authorList>
    </citation>
    <scope>NUCLEOTIDE SEQUENCE [LARGE SCALE GENOMIC DNA]</scope>
    <source>
        <strain evidence="2">Houghton</strain>
    </source>
</reference>
<dbReference type="EMBL" id="HG675342">
    <property type="protein sequence ID" value="CDJ40858.1"/>
    <property type="molecule type" value="Genomic_DNA"/>
</dbReference>
<evidence type="ECO:0000256" key="1">
    <source>
        <dbReference type="SAM" id="MobiDB-lite"/>
    </source>
</evidence>
<protein>
    <submittedName>
        <fullName evidence="2">Uncharacterized protein</fullName>
    </submittedName>
</protein>
<name>U6KV98_EIMTE</name>
<dbReference type="Proteomes" id="UP000030747">
    <property type="component" value="Unassembled WGS sequence"/>
</dbReference>
<keyword evidence="3" id="KW-1185">Reference proteome</keyword>
<dbReference type="GeneID" id="25250426"/>
<dbReference type="VEuPathDB" id="ToxoDB:ETH_00006095"/>
<sequence>MESVVPWGYPGAPAVQLAASRPAGAAAAAPAAAAAAAPVAAAPTGPTLVEAPRRAPGPSSPRSPSGAAALGLPAAPGRRSSAASVAANEAAPAAAAAATAARSPRRAPLASPVAVLPQRGPSRSSRRGPPGDLGQLLPEFQYTDKPSWFRRALVVLIVACVSPSLLKEDPFPPLKQIASRQSPF</sequence>
<accession>U6KV98</accession>
<proteinExistence type="predicted"/>
<evidence type="ECO:0000313" key="2">
    <source>
        <dbReference type="EMBL" id="CDJ40858.1"/>
    </source>
</evidence>
<feature type="compositionally biased region" description="Low complexity" evidence="1">
    <location>
        <begin position="54"/>
        <end position="130"/>
    </location>
</feature>
<dbReference type="AlphaFoldDB" id="U6KV98"/>
<dbReference type="RefSeq" id="XP_013231608.1">
    <property type="nucleotide sequence ID" value="XM_013376154.1"/>
</dbReference>
<dbReference type="VEuPathDB" id="ToxoDB:ETH2_0722800"/>
<dbReference type="OrthoDB" id="348074at2759"/>
<feature type="compositionally biased region" description="Low complexity" evidence="1">
    <location>
        <begin position="28"/>
        <end position="43"/>
    </location>
</feature>
<reference evidence="2" key="2">
    <citation type="submission" date="2013-10" db="EMBL/GenBank/DDBJ databases">
        <authorList>
            <person name="Aslett M."/>
        </authorList>
    </citation>
    <scope>NUCLEOTIDE SEQUENCE [LARGE SCALE GENOMIC DNA]</scope>
    <source>
        <strain evidence="2">Houghton</strain>
    </source>
</reference>
<evidence type="ECO:0000313" key="3">
    <source>
        <dbReference type="Proteomes" id="UP000030747"/>
    </source>
</evidence>
<feature type="region of interest" description="Disordered" evidence="1">
    <location>
        <begin position="28"/>
        <end position="136"/>
    </location>
</feature>
<gene>
    <name evidence="2" type="ORF">ETH_00006095</name>
</gene>